<keyword evidence="3" id="KW-1185">Reference proteome</keyword>
<evidence type="ECO:0000313" key="2">
    <source>
        <dbReference type="EMBL" id="PSL31513.1"/>
    </source>
</evidence>
<feature type="transmembrane region" description="Helical" evidence="1">
    <location>
        <begin position="37"/>
        <end position="55"/>
    </location>
</feature>
<name>A0A2P8GC15_9BACT</name>
<evidence type="ECO:0000256" key="1">
    <source>
        <dbReference type="SAM" id="Phobius"/>
    </source>
</evidence>
<keyword evidence="1" id="KW-0812">Transmembrane</keyword>
<keyword evidence="1" id="KW-0472">Membrane</keyword>
<keyword evidence="1" id="KW-1133">Transmembrane helix</keyword>
<dbReference type="AlphaFoldDB" id="A0A2P8GC15"/>
<comment type="caution">
    <text evidence="2">The sequence shown here is derived from an EMBL/GenBank/DDBJ whole genome shotgun (WGS) entry which is preliminary data.</text>
</comment>
<dbReference type="EMBL" id="PYAS01000003">
    <property type="protein sequence ID" value="PSL31513.1"/>
    <property type="molecule type" value="Genomic_DNA"/>
</dbReference>
<dbReference type="Proteomes" id="UP000241964">
    <property type="component" value="Unassembled WGS sequence"/>
</dbReference>
<accession>A0A2P8GC15</accession>
<protein>
    <submittedName>
        <fullName evidence="2">Uncharacterized protein</fullName>
    </submittedName>
</protein>
<proteinExistence type="predicted"/>
<feature type="transmembrane region" description="Helical" evidence="1">
    <location>
        <begin position="7"/>
        <end position="25"/>
    </location>
</feature>
<evidence type="ECO:0000313" key="3">
    <source>
        <dbReference type="Proteomes" id="UP000241964"/>
    </source>
</evidence>
<gene>
    <name evidence="2" type="ORF">CLV60_103379</name>
</gene>
<sequence>MQRIYINAARVIVLIAIAAILLLLIQFKLQHWKVGPTLYVVLGILIVAVIGDIYWSRIKKWK</sequence>
<organism evidence="2 3">
    <name type="scientific">Dyadobacter jiangsuensis</name>
    <dbReference type="NCBI Taxonomy" id="1591085"/>
    <lineage>
        <taxon>Bacteria</taxon>
        <taxon>Pseudomonadati</taxon>
        <taxon>Bacteroidota</taxon>
        <taxon>Cytophagia</taxon>
        <taxon>Cytophagales</taxon>
        <taxon>Spirosomataceae</taxon>
        <taxon>Dyadobacter</taxon>
    </lineage>
</organism>
<reference evidence="2 3" key="1">
    <citation type="submission" date="2018-03" db="EMBL/GenBank/DDBJ databases">
        <title>Genomic Encyclopedia of Archaeal and Bacterial Type Strains, Phase II (KMG-II): from individual species to whole genera.</title>
        <authorList>
            <person name="Goeker M."/>
        </authorList>
    </citation>
    <scope>NUCLEOTIDE SEQUENCE [LARGE SCALE GENOMIC DNA]</scope>
    <source>
        <strain evidence="2 3">DSM 29057</strain>
    </source>
</reference>